<dbReference type="STRING" id="1450648.CLORY_18240"/>
<proteinExistence type="inferred from homology"/>
<dbReference type="InterPro" id="IPR050765">
    <property type="entry name" value="Riboflavin_Biosynth_HTPR"/>
</dbReference>
<dbReference type="GO" id="GO:0009231">
    <property type="term" value="P:riboflavin biosynthetic process"/>
    <property type="evidence" value="ECO:0007669"/>
    <property type="project" value="UniProtKB-UniPathway"/>
</dbReference>
<dbReference type="NCBIfam" id="TIGR00326">
    <property type="entry name" value="eubact_ribD"/>
    <property type="match status" value="1"/>
</dbReference>
<dbReference type="InterPro" id="IPR002125">
    <property type="entry name" value="CMP_dCMP_dom"/>
</dbReference>
<evidence type="ECO:0000256" key="9">
    <source>
        <dbReference type="ARBA" id="ARBA00022833"/>
    </source>
</evidence>
<comment type="cofactor">
    <cofactor evidence="15 18">
        <name>Zn(2+)</name>
        <dbReference type="ChEBI" id="CHEBI:29105"/>
    </cofactor>
    <text evidence="15 18">Binds 1 zinc ion.</text>
</comment>
<dbReference type="InterPro" id="IPR011549">
    <property type="entry name" value="RibD_C"/>
</dbReference>
<dbReference type="PROSITE" id="PS00903">
    <property type="entry name" value="CYT_DCMP_DEAMINASES_1"/>
    <property type="match status" value="1"/>
</dbReference>
<evidence type="ECO:0000256" key="16">
    <source>
        <dbReference type="PIRSR" id="PIRSR006769-1"/>
    </source>
</evidence>
<dbReference type="PROSITE" id="PS51747">
    <property type="entry name" value="CYT_DCMP_DEAMINASES_2"/>
    <property type="match status" value="1"/>
</dbReference>
<dbReference type="Pfam" id="PF01872">
    <property type="entry name" value="RibD_C"/>
    <property type="match status" value="1"/>
</dbReference>
<keyword evidence="11 15" id="KW-0560">Oxidoreductase</keyword>
<dbReference type="EC" id="3.5.4.26" evidence="15"/>
<dbReference type="FunFam" id="3.40.140.10:FF:000025">
    <property type="entry name" value="Riboflavin biosynthesis protein RibD"/>
    <property type="match status" value="1"/>
</dbReference>
<evidence type="ECO:0000256" key="15">
    <source>
        <dbReference type="PIRNR" id="PIRNR006769"/>
    </source>
</evidence>
<evidence type="ECO:0000256" key="8">
    <source>
        <dbReference type="ARBA" id="ARBA00022801"/>
    </source>
</evidence>
<comment type="caution">
    <text evidence="20">The sequence shown here is derived from an EMBL/GenBank/DDBJ whole genome shotgun (WGS) entry which is preliminary data.</text>
</comment>
<dbReference type="PANTHER" id="PTHR38011">
    <property type="entry name" value="DIHYDROFOLATE REDUCTASE FAMILY PROTEIN (AFU_ORTHOLOGUE AFUA_8G06820)"/>
    <property type="match status" value="1"/>
</dbReference>
<sequence>MNDEYYMKIALSEAKRGCGFVNPNPMVGAVIVKNDEIIGTGYHEKYGKLHAERNAIASCQKSIEGATMYVTLEPCCHYGKTPPCTEAIIESQISTVIIGSKDSNPLVAGRGINVLKKHGIVVKTGVLENECLKLNEVFFHYIKTRTPFVVMKYAMTLDGKIATRTGKSKWITGEAARKHVHTSRHKYSSIMVGIGTVLADDPMLNCRMPNGRNPKRIVCDTNLQIPLSSKIVETANEIPTYIATAAENTEKVTQLQKKGCYIINTPKKDEYLDLNILMTQLGSENIDSILLEGGSTLNYNALNSGIVNKIQAYIAPKIFGGSQAIPSVGGVGIDNPKDAFKFVNRKITVLGEDILLEFDMKEGE</sequence>
<evidence type="ECO:0000256" key="2">
    <source>
        <dbReference type="ARBA" id="ARBA00004882"/>
    </source>
</evidence>
<evidence type="ECO:0000256" key="13">
    <source>
        <dbReference type="ARBA" id="ARBA00049861"/>
    </source>
</evidence>
<evidence type="ECO:0000313" key="20">
    <source>
        <dbReference type="EMBL" id="OPJ62455.1"/>
    </source>
</evidence>
<dbReference type="GO" id="GO:0008270">
    <property type="term" value="F:zinc ion binding"/>
    <property type="evidence" value="ECO:0007669"/>
    <property type="project" value="InterPro"/>
</dbReference>
<evidence type="ECO:0000256" key="5">
    <source>
        <dbReference type="ARBA" id="ARBA00007417"/>
    </source>
</evidence>
<dbReference type="NCBIfam" id="TIGR00227">
    <property type="entry name" value="ribD_Cterm"/>
    <property type="match status" value="1"/>
</dbReference>
<feature type="binding site" evidence="17">
    <location>
        <position position="154"/>
    </location>
    <ligand>
        <name>NADP(+)</name>
        <dbReference type="ChEBI" id="CHEBI:58349"/>
    </ligand>
</feature>
<evidence type="ECO:0000256" key="7">
    <source>
        <dbReference type="ARBA" id="ARBA00022723"/>
    </source>
</evidence>
<dbReference type="SUPFAM" id="SSF53927">
    <property type="entry name" value="Cytidine deaminase-like"/>
    <property type="match status" value="1"/>
</dbReference>
<keyword evidence="9 15" id="KW-0862">Zinc</keyword>
<evidence type="ECO:0000313" key="21">
    <source>
        <dbReference type="Proteomes" id="UP000190080"/>
    </source>
</evidence>
<dbReference type="EC" id="1.1.1.193" evidence="15"/>
<dbReference type="InterPro" id="IPR016193">
    <property type="entry name" value="Cytidine_deaminase-like"/>
</dbReference>
<comment type="function">
    <text evidence="1 15">Converts 2,5-diamino-6-(ribosylamino)-4(3h)-pyrimidinone 5'-phosphate into 5-amino-6-(ribosylamino)-2,4(1h,3h)-pyrimidinedione 5'-phosphate.</text>
</comment>
<evidence type="ECO:0000256" key="3">
    <source>
        <dbReference type="ARBA" id="ARBA00004910"/>
    </source>
</evidence>
<gene>
    <name evidence="20" type="primary">ribD</name>
    <name evidence="20" type="ORF">CLORY_18240</name>
</gene>
<dbReference type="OrthoDB" id="9800865at2"/>
<dbReference type="PIRSF" id="PIRSF006769">
    <property type="entry name" value="RibD"/>
    <property type="match status" value="1"/>
</dbReference>
<dbReference type="AlphaFoldDB" id="A0A1V4IRN2"/>
<feature type="binding site" evidence="17">
    <location>
        <position position="170"/>
    </location>
    <ligand>
        <name>NADP(+)</name>
        <dbReference type="ChEBI" id="CHEBI:58349"/>
    </ligand>
</feature>
<evidence type="ECO:0000256" key="14">
    <source>
        <dbReference type="ARBA" id="ARBA00049886"/>
    </source>
</evidence>
<feature type="binding site" evidence="18">
    <location>
        <position position="75"/>
    </location>
    <ligand>
        <name>Zn(2+)</name>
        <dbReference type="ChEBI" id="CHEBI:29105"/>
        <note>catalytic</note>
    </ligand>
</feature>
<keyword evidence="21" id="KW-1185">Reference proteome</keyword>
<dbReference type="GO" id="GO:0008703">
    <property type="term" value="F:5-amino-6-(5-phosphoribosylamino)uracil reductase activity"/>
    <property type="evidence" value="ECO:0007669"/>
    <property type="project" value="UniProtKB-EC"/>
</dbReference>
<keyword evidence="7 15" id="KW-0479">Metal-binding</keyword>
<accession>A0A1V4IRN2</accession>
<comment type="pathway">
    <text evidence="2 15">Cofactor biosynthesis; riboflavin biosynthesis; 5-amino-6-(D-ribitylamino)uracil from GTP: step 2/4.</text>
</comment>
<evidence type="ECO:0000256" key="18">
    <source>
        <dbReference type="PIRSR" id="PIRSR006769-3"/>
    </source>
</evidence>
<keyword evidence="8 15" id="KW-0378">Hydrolase</keyword>
<dbReference type="SUPFAM" id="SSF53597">
    <property type="entry name" value="Dihydrofolate reductase-like"/>
    <property type="match status" value="1"/>
</dbReference>
<feature type="binding site" evidence="17">
    <location>
        <position position="207"/>
    </location>
    <ligand>
        <name>substrate</name>
    </ligand>
</feature>
<evidence type="ECO:0000256" key="12">
    <source>
        <dbReference type="ARBA" id="ARBA00023268"/>
    </source>
</evidence>
<evidence type="ECO:0000256" key="4">
    <source>
        <dbReference type="ARBA" id="ARBA00005259"/>
    </source>
</evidence>
<reference evidence="20 21" key="1">
    <citation type="submission" date="2017-03" db="EMBL/GenBank/DDBJ databases">
        <title>Genome sequence of Clostridium oryzae DSM 28571.</title>
        <authorList>
            <person name="Poehlein A."/>
            <person name="Daniel R."/>
        </authorList>
    </citation>
    <scope>NUCLEOTIDE SEQUENCE [LARGE SCALE GENOMIC DNA]</scope>
    <source>
        <strain evidence="20 21">DSM 28571</strain>
    </source>
</reference>
<feature type="binding site" evidence="17">
    <location>
        <position position="200"/>
    </location>
    <ligand>
        <name>NADP(+)</name>
        <dbReference type="ChEBI" id="CHEBI:58349"/>
    </ligand>
</feature>
<dbReference type="InterPro" id="IPR016192">
    <property type="entry name" value="APOBEC/CMP_deaminase_Zn-bd"/>
</dbReference>
<dbReference type="CDD" id="cd01284">
    <property type="entry name" value="Riboflavin_deaminase-reductase"/>
    <property type="match status" value="1"/>
</dbReference>
<feature type="binding site" evidence="17">
    <location>
        <position position="292"/>
    </location>
    <ligand>
        <name>substrate</name>
    </ligand>
</feature>
<feature type="binding site" evidence="18">
    <location>
        <position position="84"/>
    </location>
    <ligand>
        <name>Zn(2+)</name>
        <dbReference type="ChEBI" id="CHEBI:29105"/>
        <note>catalytic</note>
    </ligand>
</feature>
<feature type="binding site" evidence="17">
    <location>
        <position position="184"/>
    </location>
    <ligand>
        <name>substrate</name>
    </ligand>
</feature>
<comment type="pathway">
    <text evidence="3 15">Cofactor biosynthesis; riboflavin biosynthesis; 5-amino-6-(D-ribitylamino)uracil from GTP: step 3/4.</text>
</comment>
<evidence type="ECO:0000256" key="10">
    <source>
        <dbReference type="ARBA" id="ARBA00022857"/>
    </source>
</evidence>
<feature type="binding site" evidence="17">
    <location>
        <position position="204"/>
    </location>
    <ligand>
        <name>substrate</name>
    </ligand>
</feature>
<comment type="similarity">
    <text evidence="4 15">In the N-terminal section; belongs to the cytidine and deoxycytidylate deaminase family.</text>
</comment>
<feature type="domain" description="CMP/dCMP-type deaminase" evidence="19">
    <location>
        <begin position="1"/>
        <end position="123"/>
    </location>
</feature>
<protein>
    <recommendedName>
        <fullName evidence="15">Riboflavin biosynthesis protein RibD</fullName>
    </recommendedName>
    <domain>
        <recommendedName>
            <fullName evidence="15">Diaminohydroxyphosphoribosylaminopyrimidine deaminase</fullName>
            <shortName evidence="15">DRAP deaminase</shortName>
            <ecNumber evidence="15">3.5.4.26</ecNumber>
        </recommendedName>
        <alternativeName>
            <fullName evidence="15">Riboflavin-specific deaminase</fullName>
        </alternativeName>
    </domain>
    <domain>
        <recommendedName>
            <fullName evidence="15">5-amino-6-(5-phosphoribosylamino)uracil reductase</fullName>
            <ecNumber evidence="15">1.1.1.193</ecNumber>
        </recommendedName>
        <alternativeName>
            <fullName evidence="15">HTP reductase</fullName>
        </alternativeName>
    </domain>
</protein>
<evidence type="ECO:0000256" key="17">
    <source>
        <dbReference type="PIRSR" id="PIRSR006769-2"/>
    </source>
</evidence>
<dbReference type="EMBL" id="MZGV01000015">
    <property type="protein sequence ID" value="OPJ62455.1"/>
    <property type="molecule type" value="Genomic_DNA"/>
</dbReference>
<dbReference type="Proteomes" id="UP000190080">
    <property type="component" value="Unassembled WGS sequence"/>
</dbReference>
<keyword evidence="6 15" id="KW-0686">Riboflavin biosynthesis</keyword>
<dbReference type="Pfam" id="PF00383">
    <property type="entry name" value="dCMP_cyt_deam_1"/>
    <property type="match status" value="1"/>
</dbReference>
<dbReference type="InterPro" id="IPR002734">
    <property type="entry name" value="RibDG_C"/>
</dbReference>
<keyword evidence="12" id="KW-0511">Multifunctional enzyme</keyword>
<dbReference type="UniPathway" id="UPA00275">
    <property type="reaction ID" value="UER00401"/>
</dbReference>
<dbReference type="RefSeq" id="WP_079423509.1">
    <property type="nucleotide sequence ID" value="NZ_MZGV01000015.1"/>
</dbReference>
<name>A0A1V4IRN2_9CLOT</name>
<evidence type="ECO:0000256" key="11">
    <source>
        <dbReference type="ARBA" id="ARBA00023002"/>
    </source>
</evidence>
<dbReference type="GO" id="GO:0008835">
    <property type="term" value="F:diaminohydroxyphosphoribosylaminopyrimidine deaminase activity"/>
    <property type="evidence" value="ECO:0007669"/>
    <property type="project" value="UniProtKB-EC"/>
</dbReference>
<dbReference type="Gene3D" id="3.40.140.10">
    <property type="entry name" value="Cytidine Deaminase, domain 2"/>
    <property type="match status" value="1"/>
</dbReference>
<evidence type="ECO:0000259" key="19">
    <source>
        <dbReference type="PROSITE" id="PS51747"/>
    </source>
</evidence>
<comment type="catalytic activity">
    <reaction evidence="14 15">
        <text>2,5-diamino-6-hydroxy-4-(5-phosphoribosylamino)-pyrimidine + H2O + H(+) = 5-amino-6-(5-phospho-D-ribosylamino)uracil + NH4(+)</text>
        <dbReference type="Rhea" id="RHEA:21868"/>
        <dbReference type="ChEBI" id="CHEBI:15377"/>
        <dbReference type="ChEBI" id="CHEBI:15378"/>
        <dbReference type="ChEBI" id="CHEBI:28938"/>
        <dbReference type="ChEBI" id="CHEBI:58453"/>
        <dbReference type="ChEBI" id="CHEBI:58614"/>
        <dbReference type="EC" id="3.5.4.26"/>
    </reaction>
</comment>
<dbReference type="GO" id="GO:0050661">
    <property type="term" value="F:NADP binding"/>
    <property type="evidence" value="ECO:0007669"/>
    <property type="project" value="InterPro"/>
</dbReference>
<comment type="similarity">
    <text evidence="5 15">In the C-terminal section; belongs to the HTP reductase family.</text>
</comment>
<dbReference type="PANTHER" id="PTHR38011:SF7">
    <property type="entry name" value="2,5-DIAMINO-6-RIBOSYLAMINO-4(3H)-PYRIMIDINONE 5'-PHOSPHATE REDUCTASE"/>
    <property type="match status" value="1"/>
</dbReference>
<dbReference type="Gene3D" id="3.40.430.10">
    <property type="entry name" value="Dihydrofolate Reductase, subunit A"/>
    <property type="match status" value="1"/>
</dbReference>
<evidence type="ECO:0000256" key="1">
    <source>
        <dbReference type="ARBA" id="ARBA00002151"/>
    </source>
</evidence>
<feature type="active site" description="Proton donor" evidence="16">
    <location>
        <position position="52"/>
    </location>
</feature>
<organism evidence="20 21">
    <name type="scientific">Clostridium oryzae</name>
    <dbReference type="NCBI Taxonomy" id="1450648"/>
    <lineage>
        <taxon>Bacteria</taxon>
        <taxon>Bacillati</taxon>
        <taxon>Bacillota</taxon>
        <taxon>Clostridia</taxon>
        <taxon>Eubacteriales</taxon>
        <taxon>Clostridiaceae</taxon>
        <taxon>Clostridium</taxon>
    </lineage>
</organism>
<feature type="binding site" evidence="18">
    <location>
        <position position="50"/>
    </location>
    <ligand>
        <name>Zn(2+)</name>
        <dbReference type="ChEBI" id="CHEBI:29105"/>
        <note>catalytic</note>
    </ligand>
</feature>
<evidence type="ECO:0000256" key="6">
    <source>
        <dbReference type="ARBA" id="ARBA00022619"/>
    </source>
</evidence>
<feature type="binding site" evidence="17">
    <location>
        <position position="221"/>
    </location>
    <ligand>
        <name>NADP(+)</name>
        <dbReference type="ChEBI" id="CHEBI:58349"/>
    </ligand>
</feature>
<dbReference type="InterPro" id="IPR024072">
    <property type="entry name" value="DHFR-like_dom_sf"/>
</dbReference>
<comment type="catalytic activity">
    <reaction evidence="13 15">
        <text>5-amino-6-(5-phospho-D-ribitylamino)uracil + NADP(+) = 5-amino-6-(5-phospho-D-ribosylamino)uracil + NADPH + H(+)</text>
        <dbReference type="Rhea" id="RHEA:17845"/>
        <dbReference type="ChEBI" id="CHEBI:15378"/>
        <dbReference type="ChEBI" id="CHEBI:57783"/>
        <dbReference type="ChEBI" id="CHEBI:58349"/>
        <dbReference type="ChEBI" id="CHEBI:58421"/>
        <dbReference type="ChEBI" id="CHEBI:58453"/>
        <dbReference type="EC" id="1.1.1.193"/>
    </reaction>
</comment>
<feature type="binding site" evidence="17">
    <location>
        <position position="168"/>
    </location>
    <ligand>
        <name>substrate</name>
    </ligand>
</feature>
<keyword evidence="10 15" id="KW-0521">NADP</keyword>
<feature type="binding site" evidence="17">
    <location>
        <position position="196"/>
    </location>
    <ligand>
        <name>NADP(+)</name>
        <dbReference type="ChEBI" id="CHEBI:58349"/>
    </ligand>
</feature>
<dbReference type="InterPro" id="IPR004794">
    <property type="entry name" value="Eubact_RibD"/>
</dbReference>